<sequence length="838" mass="94675">MPSPKKANKNKKTGPQPQFPRLVPPPGFGDLPTVTVEPRGKSPRDGFHNWVHARSGSALGASNHDLDRGKRAGFKPTSNEPLNHPEFESYYNYEGERHENLTPHERRILEMSVHYPHIANGIMRAPMLFRTKFLLAPTARQPHLVQEVFGSYDLFSLIIPHLIPRYEDISSLAATCRLMAHMYSSFWMHMDTTNLDFQGWDTDSLVDVRKEEVAAKRVAKGKGTGKEVRIFKTAVIVSPVRPEEQGPVREVMSSRTGYPVNSRVEAPQEPSFGMTMKAHYKFLHFAWLNGHAIKHLVLHGMPWLDVLAIRRVAGRMTKLETLSIHQCFLLNFGETQSLLRAINALNGDRSDMDRPQPRIALDFSPFYYKGPHYRPDGTARIGEYGLVPEELDWLETQRAITSQLLGIWDLCREGSQDLFTPGTGFRAYLERLPIRSLTQILKCIAAIHDFTNNKRYAPGTVSNKLHEAMKMTLWQDLIITSNGKPMLLEQLKSLLVLHRKVTLQSCVACRTEMPAYFFQAYILNASIQSSVCHGCQMADWLSYRNYWRMHADRRKVAESIFKRQNGRELHLSTVLRNIARDGVDSPSGEPQQDAILCRPGAVDIKFLDLAEDLWDVYTVRRLDDIRIRRMAEEMSMGNIDDLPASAREEKEVQIREWRREVLRYEFQLGLIQREVNDGSVHRLCRSWELNIREERAARAIEKGLFANNGPMHIFNFKENTTSMLGRSGGLLEYWEVSPNQQQTPQAVSPTQTATEPTNGTVLPHQRTTAQPSNGANPLSSPPQTAAGPSQSQGLLPHQRPGPGPQAVASTTPAAPAQQDGNGATDAQMTPGAPALEWW</sequence>
<keyword evidence="2" id="KW-1185">Reference proteome</keyword>
<protein>
    <submittedName>
        <fullName evidence="1">Uncharacterized protein</fullName>
    </submittedName>
</protein>
<proteinExistence type="predicted"/>
<evidence type="ECO:0000313" key="1">
    <source>
        <dbReference type="EMBL" id="KAJ2984786.1"/>
    </source>
</evidence>
<reference evidence="1" key="1">
    <citation type="submission" date="2022-10" db="EMBL/GenBank/DDBJ databases">
        <title>Genome Sequence of Xylaria curta.</title>
        <authorList>
            <person name="Buettner E."/>
        </authorList>
    </citation>
    <scope>NUCLEOTIDE SEQUENCE</scope>
    <source>
        <strain evidence="1">Babe10</strain>
    </source>
</reference>
<gene>
    <name evidence="1" type="ORF">NUW58_g5878</name>
</gene>
<name>A0ACC1P086_9PEZI</name>
<evidence type="ECO:0000313" key="2">
    <source>
        <dbReference type="Proteomes" id="UP001143856"/>
    </source>
</evidence>
<comment type="caution">
    <text evidence="1">The sequence shown here is derived from an EMBL/GenBank/DDBJ whole genome shotgun (WGS) entry which is preliminary data.</text>
</comment>
<dbReference type="Proteomes" id="UP001143856">
    <property type="component" value="Unassembled WGS sequence"/>
</dbReference>
<dbReference type="EMBL" id="JAPDGR010001226">
    <property type="protein sequence ID" value="KAJ2984786.1"/>
    <property type="molecule type" value="Genomic_DNA"/>
</dbReference>
<organism evidence="1 2">
    <name type="scientific">Xylaria curta</name>
    <dbReference type="NCBI Taxonomy" id="42375"/>
    <lineage>
        <taxon>Eukaryota</taxon>
        <taxon>Fungi</taxon>
        <taxon>Dikarya</taxon>
        <taxon>Ascomycota</taxon>
        <taxon>Pezizomycotina</taxon>
        <taxon>Sordariomycetes</taxon>
        <taxon>Xylariomycetidae</taxon>
        <taxon>Xylariales</taxon>
        <taxon>Xylariaceae</taxon>
        <taxon>Xylaria</taxon>
    </lineage>
</organism>
<accession>A0ACC1P086</accession>